<keyword evidence="4" id="KW-1185">Reference proteome</keyword>
<name>A0ABN2CII9_9ACTN</name>
<dbReference type="InterPro" id="IPR001789">
    <property type="entry name" value="Sig_transdc_resp-reg_receiver"/>
</dbReference>
<accession>A0ABN2CII9</accession>
<dbReference type="Pfam" id="PF00072">
    <property type="entry name" value="Response_reg"/>
    <property type="match status" value="1"/>
</dbReference>
<dbReference type="EMBL" id="BAAAQD010000027">
    <property type="protein sequence ID" value="GAA1558248.1"/>
    <property type="molecule type" value="Genomic_DNA"/>
</dbReference>
<dbReference type="Gene3D" id="3.40.50.2300">
    <property type="match status" value="1"/>
</dbReference>
<reference evidence="3 4" key="1">
    <citation type="journal article" date="2019" name="Int. J. Syst. Evol. Microbiol.">
        <title>The Global Catalogue of Microorganisms (GCM) 10K type strain sequencing project: providing services to taxonomists for standard genome sequencing and annotation.</title>
        <authorList>
            <consortium name="The Broad Institute Genomics Platform"/>
            <consortium name="The Broad Institute Genome Sequencing Center for Infectious Disease"/>
            <person name="Wu L."/>
            <person name="Ma J."/>
        </authorList>
    </citation>
    <scope>NUCLEOTIDE SEQUENCE [LARGE SCALE GENOMIC DNA]</scope>
    <source>
        <strain evidence="3 4">JCM 15933</strain>
    </source>
</reference>
<dbReference type="SUPFAM" id="SSF52172">
    <property type="entry name" value="CheY-like"/>
    <property type="match status" value="1"/>
</dbReference>
<dbReference type="PROSITE" id="PS50110">
    <property type="entry name" value="RESPONSE_REGULATORY"/>
    <property type="match status" value="1"/>
</dbReference>
<feature type="domain" description="Response regulatory" evidence="2">
    <location>
        <begin position="9"/>
        <end position="134"/>
    </location>
</feature>
<protein>
    <submittedName>
        <fullName evidence="3">Response regulator</fullName>
    </submittedName>
</protein>
<dbReference type="SMART" id="SM00448">
    <property type="entry name" value="REC"/>
    <property type="match status" value="1"/>
</dbReference>
<dbReference type="InterPro" id="IPR011006">
    <property type="entry name" value="CheY-like_superfamily"/>
</dbReference>
<evidence type="ECO:0000259" key="2">
    <source>
        <dbReference type="PROSITE" id="PS50110"/>
    </source>
</evidence>
<gene>
    <name evidence="3" type="ORF">GCM10009827_094000</name>
</gene>
<keyword evidence="1" id="KW-0597">Phosphoprotein</keyword>
<feature type="modified residue" description="4-aspartylphosphate" evidence="1">
    <location>
        <position position="67"/>
    </location>
</feature>
<sequence length="158" mass="17689">MPTERSVLQVLLVEDDPADVALMESVFEDHSIRSELHHVADGGEALAFLHREEPYTDAPRPDLILLDLNMPRVDGRQALTLIKQEDKLKSIPVIVFTTSSTESDIAASYSRNANAFVTKPIDLDQFERVVAEIRNFYGHTVTLPSRVSDVSRLDADDE</sequence>
<proteinExistence type="predicted"/>
<dbReference type="PANTHER" id="PTHR44520:SF2">
    <property type="entry name" value="RESPONSE REGULATOR RCP1"/>
    <property type="match status" value="1"/>
</dbReference>
<dbReference type="RefSeq" id="WP_344511175.1">
    <property type="nucleotide sequence ID" value="NZ_BAAAQD010000027.1"/>
</dbReference>
<dbReference type="InterPro" id="IPR052893">
    <property type="entry name" value="TCS_response_regulator"/>
</dbReference>
<evidence type="ECO:0000313" key="4">
    <source>
        <dbReference type="Proteomes" id="UP001501470"/>
    </source>
</evidence>
<dbReference type="PANTHER" id="PTHR44520">
    <property type="entry name" value="RESPONSE REGULATOR RCP1-RELATED"/>
    <property type="match status" value="1"/>
</dbReference>
<evidence type="ECO:0000313" key="3">
    <source>
        <dbReference type="EMBL" id="GAA1558248.1"/>
    </source>
</evidence>
<evidence type="ECO:0000256" key="1">
    <source>
        <dbReference type="PROSITE-ProRule" id="PRU00169"/>
    </source>
</evidence>
<dbReference type="Proteomes" id="UP001501470">
    <property type="component" value="Unassembled WGS sequence"/>
</dbReference>
<comment type="caution">
    <text evidence="3">The sequence shown here is derived from an EMBL/GenBank/DDBJ whole genome shotgun (WGS) entry which is preliminary data.</text>
</comment>
<dbReference type="CDD" id="cd17557">
    <property type="entry name" value="REC_Rcp-like"/>
    <property type="match status" value="1"/>
</dbReference>
<organism evidence="3 4">
    <name type="scientific">Dactylosporangium maewongense</name>
    <dbReference type="NCBI Taxonomy" id="634393"/>
    <lineage>
        <taxon>Bacteria</taxon>
        <taxon>Bacillati</taxon>
        <taxon>Actinomycetota</taxon>
        <taxon>Actinomycetes</taxon>
        <taxon>Micromonosporales</taxon>
        <taxon>Micromonosporaceae</taxon>
        <taxon>Dactylosporangium</taxon>
    </lineage>
</organism>